<dbReference type="PROSITE" id="PS50999">
    <property type="entry name" value="COX2_TM"/>
    <property type="match status" value="1"/>
</dbReference>
<dbReference type="GO" id="GO:0005507">
    <property type="term" value="F:copper ion binding"/>
    <property type="evidence" value="ECO:0007669"/>
    <property type="project" value="InterPro"/>
</dbReference>
<keyword evidence="10 17" id="KW-1133">Transmembrane helix</keyword>
<name>A0A5E5A883_9BURK</name>
<evidence type="ECO:0000256" key="8">
    <source>
        <dbReference type="ARBA" id="ARBA00022729"/>
    </source>
</evidence>
<feature type="region of interest" description="Disordered" evidence="16">
    <location>
        <begin position="348"/>
        <end position="367"/>
    </location>
</feature>
<dbReference type="PROSITE" id="PS50857">
    <property type="entry name" value="COX2_CUA"/>
    <property type="match status" value="1"/>
</dbReference>
<proteinExistence type="inferred from homology"/>
<keyword evidence="4" id="KW-0813">Transport</keyword>
<keyword evidence="7 17" id="KW-0812">Transmembrane</keyword>
<evidence type="ECO:0000256" key="14">
    <source>
        <dbReference type="ARBA" id="ARBA00023288"/>
    </source>
</evidence>
<dbReference type="GO" id="GO:0004129">
    <property type="term" value="F:cytochrome-c oxidase activity"/>
    <property type="evidence" value="ECO:0007669"/>
    <property type="project" value="InterPro"/>
</dbReference>
<evidence type="ECO:0000256" key="16">
    <source>
        <dbReference type="SAM" id="MobiDB-lite"/>
    </source>
</evidence>
<dbReference type="InterPro" id="IPR006333">
    <property type="entry name" value="Cyt_o_ubiquinol_oxidase_su2"/>
</dbReference>
<keyword evidence="6" id="KW-0679">Respiratory chain</keyword>
<evidence type="ECO:0000256" key="7">
    <source>
        <dbReference type="ARBA" id="ARBA00022692"/>
    </source>
</evidence>
<feature type="domain" description="Cytochrome oxidase subunit II copper A binding" evidence="18">
    <location>
        <begin position="152"/>
        <end position="264"/>
    </location>
</feature>
<dbReference type="GO" id="GO:0042773">
    <property type="term" value="P:ATP synthesis coupled electron transport"/>
    <property type="evidence" value="ECO:0007669"/>
    <property type="project" value="TreeGrafter"/>
</dbReference>
<dbReference type="InterPro" id="IPR034227">
    <property type="entry name" value="CuRO_UO_II"/>
</dbReference>
<dbReference type="GO" id="GO:0042597">
    <property type="term" value="C:periplasmic space"/>
    <property type="evidence" value="ECO:0007669"/>
    <property type="project" value="UniProtKB-SubCell"/>
</dbReference>
<keyword evidence="5" id="KW-1003">Cell membrane</keyword>
<evidence type="ECO:0000256" key="9">
    <source>
        <dbReference type="ARBA" id="ARBA00022982"/>
    </source>
</evidence>
<dbReference type="Pfam" id="PF06481">
    <property type="entry name" value="COX_ARM"/>
    <property type="match status" value="1"/>
</dbReference>
<sequence length="367" mass="39682">MSMHNVSPTRAGRADKTPGARWRTGCARVAAAMAMVPMSGCTLELLDPKGSVGEQEKQLILIALGVMLLVVIPVIVLTLVFFWRYRETNTDATYSPTWAHSTKIEVVVWTIPVVIVVSLAVMIWETTHKLDPYRPIGSSESGASGGQTSGDKAPVRVEVVALNWKWLFIYPDYRVATVNKLVLPVDTPVEFKITAESLMNAFFIPQLGSMVYAMSGMQTKLHLIANETGTYAGMSSAYSGPGFSDMHFKAHVTSQGDFEQWVRQAQTVPDTLDAPTYVKLEQPGTAAPVGIYANVMPGLFDAVVGKYMGPMDGSAPGMRVSGNSAIDDIIAAANCRVDGQLDSRALLAQRPEREAGAQPASQRALTE</sequence>
<keyword evidence="8" id="KW-0732">Signal</keyword>
<evidence type="ECO:0000313" key="21">
    <source>
        <dbReference type="Proteomes" id="UP000414136"/>
    </source>
</evidence>
<evidence type="ECO:0000313" key="20">
    <source>
        <dbReference type="EMBL" id="VVE69901.1"/>
    </source>
</evidence>
<feature type="transmembrane region" description="Helical" evidence="17">
    <location>
        <begin position="106"/>
        <end position="124"/>
    </location>
</feature>
<evidence type="ECO:0000256" key="10">
    <source>
        <dbReference type="ARBA" id="ARBA00022989"/>
    </source>
</evidence>
<keyword evidence="14" id="KW-0449">Lipoprotein</keyword>
<dbReference type="PANTHER" id="PTHR22888:SF18">
    <property type="entry name" value="CYTOCHROME BO(3) UBIQUINOL OXIDASE SUBUNIT 2"/>
    <property type="match status" value="1"/>
</dbReference>
<keyword evidence="9" id="KW-0249">Electron transport</keyword>
<evidence type="ECO:0000256" key="5">
    <source>
        <dbReference type="ARBA" id="ARBA00022475"/>
    </source>
</evidence>
<evidence type="ECO:0000256" key="12">
    <source>
        <dbReference type="ARBA" id="ARBA00023136"/>
    </source>
</evidence>
<dbReference type="CDD" id="cd04212">
    <property type="entry name" value="CuRO_UO_II"/>
    <property type="match status" value="1"/>
</dbReference>
<dbReference type="InterPro" id="IPR045187">
    <property type="entry name" value="CcO_II"/>
</dbReference>
<dbReference type="InterPro" id="IPR011759">
    <property type="entry name" value="Cyt_c_oxidase_su2_TM_dom"/>
</dbReference>
<comment type="subcellular location">
    <subcellularLocation>
        <location evidence="2">Cell membrane</location>
        <topology evidence="2">Multi-pass membrane protein</topology>
    </subcellularLocation>
    <subcellularLocation>
        <location evidence="1">Periplasm</location>
    </subcellularLocation>
</comment>
<dbReference type="AlphaFoldDB" id="A0A5E5A883"/>
<dbReference type="EMBL" id="CABPSQ010000006">
    <property type="protein sequence ID" value="VVE69901.1"/>
    <property type="molecule type" value="Genomic_DNA"/>
</dbReference>
<gene>
    <name evidence="20" type="primary">cyoA_1</name>
    <name evidence="20" type="ORF">PCA31118_03341</name>
</gene>
<dbReference type="Pfam" id="PF00116">
    <property type="entry name" value="COX2"/>
    <property type="match status" value="1"/>
</dbReference>
<evidence type="ECO:0000256" key="17">
    <source>
        <dbReference type="SAM" id="Phobius"/>
    </source>
</evidence>
<accession>A0A5E5A883</accession>
<dbReference type="InterPro" id="IPR008972">
    <property type="entry name" value="Cupredoxin"/>
</dbReference>
<evidence type="ECO:0000256" key="15">
    <source>
        <dbReference type="ARBA" id="ARBA00030198"/>
    </source>
</evidence>
<dbReference type="GO" id="GO:0009486">
    <property type="term" value="F:cytochrome bo3 ubiquinol oxidase activity"/>
    <property type="evidence" value="ECO:0007669"/>
    <property type="project" value="InterPro"/>
</dbReference>
<keyword evidence="13" id="KW-0564">Palmitate</keyword>
<dbReference type="InterPro" id="IPR036257">
    <property type="entry name" value="Cyt_c_oxidase_su2_TM_sf"/>
</dbReference>
<evidence type="ECO:0000259" key="19">
    <source>
        <dbReference type="PROSITE" id="PS50999"/>
    </source>
</evidence>
<dbReference type="InterPro" id="IPR010514">
    <property type="entry name" value="COX_ARM"/>
</dbReference>
<evidence type="ECO:0000256" key="2">
    <source>
        <dbReference type="ARBA" id="ARBA00004651"/>
    </source>
</evidence>
<dbReference type="GO" id="GO:0016682">
    <property type="term" value="F:oxidoreductase activity, acting on diphenols and related substances as donors, oxygen as acceptor"/>
    <property type="evidence" value="ECO:0007669"/>
    <property type="project" value="InterPro"/>
</dbReference>
<dbReference type="PRINTS" id="PR01166">
    <property type="entry name" value="CYCOXIDASEII"/>
</dbReference>
<evidence type="ECO:0000256" key="1">
    <source>
        <dbReference type="ARBA" id="ARBA00004418"/>
    </source>
</evidence>
<evidence type="ECO:0000256" key="11">
    <source>
        <dbReference type="ARBA" id="ARBA00023002"/>
    </source>
</evidence>
<evidence type="ECO:0000259" key="18">
    <source>
        <dbReference type="PROSITE" id="PS50857"/>
    </source>
</evidence>
<dbReference type="PANTHER" id="PTHR22888">
    <property type="entry name" value="CYTOCHROME C OXIDASE, SUBUNIT II"/>
    <property type="match status" value="1"/>
</dbReference>
<reference evidence="20 21" key="1">
    <citation type="submission" date="2019-08" db="EMBL/GenBank/DDBJ databases">
        <authorList>
            <person name="Peeters C."/>
        </authorList>
    </citation>
    <scope>NUCLEOTIDE SEQUENCE [LARGE SCALE GENOMIC DNA]</scope>
    <source>
        <strain evidence="20 21">LMG 31118</strain>
    </source>
</reference>
<evidence type="ECO:0000256" key="4">
    <source>
        <dbReference type="ARBA" id="ARBA00022448"/>
    </source>
</evidence>
<dbReference type="Proteomes" id="UP000414136">
    <property type="component" value="Unassembled WGS sequence"/>
</dbReference>
<dbReference type="NCBIfam" id="TIGR01433">
    <property type="entry name" value="CyoA"/>
    <property type="match status" value="1"/>
</dbReference>
<keyword evidence="12 17" id="KW-0472">Membrane</keyword>
<dbReference type="SUPFAM" id="SSF81464">
    <property type="entry name" value="Cytochrome c oxidase subunit II-like, transmembrane region"/>
    <property type="match status" value="1"/>
</dbReference>
<organism evidence="20 21">
    <name type="scientific">Pandoraea captiosa</name>
    <dbReference type="NCBI Taxonomy" id="2508302"/>
    <lineage>
        <taxon>Bacteria</taxon>
        <taxon>Pseudomonadati</taxon>
        <taxon>Pseudomonadota</taxon>
        <taxon>Betaproteobacteria</taxon>
        <taxon>Burkholderiales</taxon>
        <taxon>Burkholderiaceae</taxon>
        <taxon>Pandoraea</taxon>
    </lineage>
</organism>
<keyword evidence="21" id="KW-1185">Reference proteome</keyword>
<feature type="domain" description="Cytochrome oxidase subunit II transmembrane region profile" evidence="19">
    <location>
        <begin position="37"/>
        <end position="134"/>
    </location>
</feature>
<keyword evidence="11" id="KW-0560">Oxidoreductase</keyword>
<evidence type="ECO:0000256" key="6">
    <source>
        <dbReference type="ARBA" id="ARBA00022660"/>
    </source>
</evidence>
<evidence type="ECO:0000256" key="13">
    <source>
        <dbReference type="ARBA" id="ARBA00023139"/>
    </source>
</evidence>
<protein>
    <recommendedName>
        <fullName evidence="15">Ubiquinol oxidase polypeptide II</fullName>
    </recommendedName>
</protein>
<dbReference type="SUPFAM" id="SSF49503">
    <property type="entry name" value="Cupredoxins"/>
    <property type="match status" value="1"/>
</dbReference>
<evidence type="ECO:0000256" key="3">
    <source>
        <dbReference type="ARBA" id="ARBA00007866"/>
    </source>
</evidence>
<dbReference type="InterPro" id="IPR002429">
    <property type="entry name" value="CcO_II-like_C"/>
</dbReference>
<dbReference type="GO" id="GO:0005886">
    <property type="term" value="C:plasma membrane"/>
    <property type="evidence" value="ECO:0007669"/>
    <property type="project" value="UniProtKB-SubCell"/>
</dbReference>
<dbReference type="Gene3D" id="2.60.40.420">
    <property type="entry name" value="Cupredoxins - blue copper proteins"/>
    <property type="match status" value="1"/>
</dbReference>
<dbReference type="Gene3D" id="1.10.287.90">
    <property type="match status" value="1"/>
</dbReference>
<feature type="transmembrane region" description="Helical" evidence="17">
    <location>
        <begin position="59"/>
        <end position="86"/>
    </location>
</feature>
<comment type="similarity">
    <text evidence="3">Belongs to the cytochrome c oxidase subunit 2 family.</text>
</comment>